<proteinExistence type="inferred from homology"/>
<dbReference type="PROSITE" id="PS50240">
    <property type="entry name" value="TRYPSIN_DOM"/>
    <property type="match status" value="1"/>
</dbReference>
<dbReference type="Proteomes" id="UP000830116">
    <property type="component" value="Chromosome"/>
</dbReference>
<feature type="chain" id="PRO_5047508407" evidence="3">
    <location>
        <begin position="21"/>
        <end position="263"/>
    </location>
</feature>
<keyword evidence="2" id="KW-1015">Disulfide bond</keyword>
<evidence type="ECO:0000256" key="2">
    <source>
        <dbReference type="ARBA" id="ARBA00023157"/>
    </source>
</evidence>
<dbReference type="SUPFAM" id="SSF50494">
    <property type="entry name" value="Trypsin-like serine proteases"/>
    <property type="match status" value="1"/>
</dbReference>
<dbReference type="EC" id="3.4.21.-" evidence="5"/>
<accession>A0ABY4CAS8</accession>
<dbReference type="GO" id="GO:0016787">
    <property type="term" value="F:hydrolase activity"/>
    <property type="evidence" value="ECO:0007669"/>
    <property type="project" value="UniProtKB-KW"/>
</dbReference>
<dbReference type="Gene3D" id="2.40.10.10">
    <property type="entry name" value="Trypsin-like serine proteases"/>
    <property type="match status" value="1"/>
</dbReference>
<dbReference type="PRINTS" id="PR00722">
    <property type="entry name" value="CHYMOTRYPSIN"/>
</dbReference>
<dbReference type="InterPro" id="IPR043504">
    <property type="entry name" value="Peptidase_S1_PA_chymotrypsin"/>
</dbReference>
<name>A0ABY4CAS8_9BACT</name>
<keyword evidence="6" id="KW-1185">Reference proteome</keyword>
<evidence type="ECO:0000256" key="1">
    <source>
        <dbReference type="ARBA" id="ARBA00007664"/>
    </source>
</evidence>
<gene>
    <name evidence="5" type="ORF">MNR06_13900</name>
</gene>
<dbReference type="InterPro" id="IPR050430">
    <property type="entry name" value="Peptidase_S1"/>
</dbReference>
<dbReference type="PANTHER" id="PTHR24276">
    <property type="entry name" value="POLYSERASE-RELATED"/>
    <property type="match status" value="1"/>
</dbReference>
<evidence type="ECO:0000313" key="6">
    <source>
        <dbReference type="Proteomes" id="UP000830116"/>
    </source>
</evidence>
<dbReference type="EMBL" id="CP093442">
    <property type="protein sequence ID" value="UOF00791.1"/>
    <property type="molecule type" value="Genomic_DNA"/>
</dbReference>
<evidence type="ECO:0000259" key="4">
    <source>
        <dbReference type="PROSITE" id="PS50240"/>
    </source>
</evidence>
<protein>
    <submittedName>
        <fullName evidence="5">Trypsin-like serine protease</fullName>
        <ecNumber evidence="5">3.4.21.-</ecNumber>
    </submittedName>
</protein>
<feature type="signal peptide" evidence="3">
    <location>
        <begin position="1"/>
        <end position="20"/>
    </location>
</feature>
<organism evidence="5 6">
    <name type="scientific">Bdellovibrio reynosensis</name>
    <dbReference type="NCBI Taxonomy" id="2835041"/>
    <lineage>
        <taxon>Bacteria</taxon>
        <taxon>Pseudomonadati</taxon>
        <taxon>Bdellovibrionota</taxon>
        <taxon>Bdellovibrionia</taxon>
        <taxon>Bdellovibrionales</taxon>
        <taxon>Pseudobdellovibrionaceae</taxon>
        <taxon>Bdellovibrio</taxon>
    </lineage>
</organism>
<evidence type="ECO:0000256" key="3">
    <source>
        <dbReference type="SAM" id="SignalP"/>
    </source>
</evidence>
<sequence length="263" mass="28397">MKKLVLIAALFLTACSPQNSKDLEVDTESTGIVGGEQVESASAVGRSTVGLYDSKIGYICSGTLIAKNLILTAGHCVDPKSQNLVAIFAPEMKKAKKEHIRKVTKWIVHPNYSTEIVERDMADIAIVKIEGEAPVGFQVAPLLFGSQLIQNDVRTIVAGYGLNWTIGLKRGAGTLRTTTLTIDKAYYSQTEALLGQSLRRGICSGDSGGPAYVSINGQLHVWGVASRGDSLPGFLTPKCMLFSVFTRVDAYQTWIEQSITDLN</sequence>
<keyword evidence="3" id="KW-0732">Signal</keyword>
<reference evidence="5" key="1">
    <citation type="submission" date="2022-03" db="EMBL/GenBank/DDBJ databases">
        <title>Genome Identification and Characterization of new species Bdellovibrio reynosense LBG001 sp. nov. from a Mexico soil sample.</title>
        <authorList>
            <person name="Camilli A."/>
            <person name="Ajao Y."/>
            <person name="Guo X."/>
        </authorList>
    </citation>
    <scope>NUCLEOTIDE SEQUENCE</scope>
    <source>
        <strain evidence="5">LBG001</strain>
    </source>
</reference>
<evidence type="ECO:0000313" key="5">
    <source>
        <dbReference type="EMBL" id="UOF00791.1"/>
    </source>
</evidence>
<dbReference type="InterPro" id="IPR001314">
    <property type="entry name" value="Peptidase_S1A"/>
</dbReference>
<feature type="domain" description="Peptidase S1" evidence="4">
    <location>
        <begin position="32"/>
        <end position="260"/>
    </location>
</feature>
<dbReference type="InterPro" id="IPR001254">
    <property type="entry name" value="Trypsin_dom"/>
</dbReference>
<dbReference type="SMART" id="SM00020">
    <property type="entry name" value="Tryp_SPc"/>
    <property type="match status" value="1"/>
</dbReference>
<dbReference type="RefSeq" id="WP_243536965.1">
    <property type="nucleotide sequence ID" value="NZ_CP093442.1"/>
</dbReference>
<dbReference type="InterPro" id="IPR018114">
    <property type="entry name" value="TRYPSIN_HIS"/>
</dbReference>
<dbReference type="InterPro" id="IPR009003">
    <property type="entry name" value="Peptidase_S1_PA"/>
</dbReference>
<keyword evidence="5" id="KW-0378">Hydrolase</keyword>
<dbReference type="PANTHER" id="PTHR24276:SF98">
    <property type="entry name" value="FI18310P1-RELATED"/>
    <property type="match status" value="1"/>
</dbReference>
<dbReference type="Pfam" id="PF00089">
    <property type="entry name" value="Trypsin"/>
    <property type="match status" value="1"/>
</dbReference>
<dbReference type="PROSITE" id="PS51257">
    <property type="entry name" value="PROKAR_LIPOPROTEIN"/>
    <property type="match status" value="1"/>
</dbReference>
<dbReference type="PROSITE" id="PS00134">
    <property type="entry name" value="TRYPSIN_HIS"/>
    <property type="match status" value="1"/>
</dbReference>
<comment type="similarity">
    <text evidence="1">Belongs to the peptidase S1 family.</text>
</comment>